<keyword evidence="2 3" id="KW-0143">Chaperone</keyword>
<proteinExistence type="inferred from homology"/>
<dbReference type="PANTHER" id="PTHR10772">
    <property type="entry name" value="10 KDA HEAT SHOCK PROTEIN"/>
    <property type="match status" value="1"/>
</dbReference>
<dbReference type="Proteomes" id="UP001497444">
    <property type="component" value="Chromosome 15"/>
</dbReference>
<dbReference type="SUPFAM" id="SSF50129">
    <property type="entry name" value="GroES-like"/>
    <property type="match status" value="2"/>
</dbReference>
<evidence type="ECO:0000313" key="4">
    <source>
        <dbReference type="EMBL" id="CAK9262855.1"/>
    </source>
</evidence>
<dbReference type="NCBIfam" id="NF001531">
    <property type="entry name" value="PRK00364.2-2"/>
    <property type="match status" value="2"/>
</dbReference>
<evidence type="ECO:0000256" key="3">
    <source>
        <dbReference type="RuleBase" id="RU003479"/>
    </source>
</evidence>
<dbReference type="CDD" id="cd00320">
    <property type="entry name" value="cpn10"/>
    <property type="match status" value="2"/>
</dbReference>
<dbReference type="PRINTS" id="PR00297">
    <property type="entry name" value="CHAPERONIN10"/>
</dbReference>
<protein>
    <submittedName>
        <fullName evidence="4">Uncharacterized protein</fullName>
    </submittedName>
</protein>
<name>A0ABP0WBE8_9BRYO</name>
<gene>
    <name evidence="4" type="ORF">CSSPJE1EN1_LOCUS8333</name>
</gene>
<keyword evidence="5" id="KW-1185">Reference proteome</keyword>
<dbReference type="HAMAP" id="MF_00580">
    <property type="entry name" value="CH10"/>
    <property type="match status" value="2"/>
</dbReference>
<dbReference type="PROSITE" id="PS00681">
    <property type="entry name" value="CHAPERONINS_CPN10"/>
    <property type="match status" value="2"/>
</dbReference>
<accession>A0ABP0WBE8</accession>
<dbReference type="InterPro" id="IPR037124">
    <property type="entry name" value="Chaperonin_GroES_sf"/>
</dbReference>
<organism evidence="4 5">
    <name type="scientific">Sphagnum jensenii</name>
    <dbReference type="NCBI Taxonomy" id="128206"/>
    <lineage>
        <taxon>Eukaryota</taxon>
        <taxon>Viridiplantae</taxon>
        <taxon>Streptophyta</taxon>
        <taxon>Embryophyta</taxon>
        <taxon>Bryophyta</taxon>
        <taxon>Sphagnophytina</taxon>
        <taxon>Sphagnopsida</taxon>
        <taxon>Sphagnales</taxon>
        <taxon>Sphagnaceae</taxon>
        <taxon>Sphagnum</taxon>
    </lineage>
</organism>
<sequence length="280" mass="29507">MAATLSSAAQLSGSAVSSHFKFASFEGLTRGRSTRNNNACCVQQFSSMQHHQAAFIPSLSSYPSSSSSRRSSCLTIRAATAVAPTFTTLKPLGDRILLKIQAVEEKSAGGILLPTTAQTKPQGGVVVSIGEGKTVGDKKIDISVNTGAQVVYSKYAGTEVEFNGESHLLLKEEDVVGLLSGDDVKELQPLNDRVLVQVSETESQTAGGVLLTESAKEKPVIGTVIATGPGTYGEDGERKPVEVSSGDHVLYSKYAGNEFKNKDGVQFVVLRVSDILAILA</sequence>
<dbReference type="InterPro" id="IPR011032">
    <property type="entry name" value="GroES-like_sf"/>
</dbReference>
<dbReference type="PANTHER" id="PTHR10772:SF63">
    <property type="entry name" value="20 KDA CHAPERONIN, CHLOROPLASTIC"/>
    <property type="match status" value="1"/>
</dbReference>
<reference evidence="4" key="1">
    <citation type="submission" date="2024-02" db="EMBL/GenBank/DDBJ databases">
        <authorList>
            <consortium name="ELIXIR-Norway"/>
            <consortium name="Elixir Norway"/>
        </authorList>
    </citation>
    <scope>NUCLEOTIDE SEQUENCE</scope>
</reference>
<evidence type="ECO:0000313" key="5">
    <source>
        <dbReference type="Proteomes" id="UP001497444"/>
    </source>
</evidence>
<evidence type="ECO:0000256" key="1">
    <source>
        <dbReference type="ARBA" id="ARBA00006975"/>
    </source>
</evidence>
<dbReference type="SMART" id="SM00883">
    <property type="entry name" value="Cpn10"/>
    <property type="match status" value="2"/>
</dbReference>
<dbReference type="EMBL" id="OZ020110">
    <property type="protein sequence ID" value="CAK9262855.1"/>
    <property type="molecule type" value="Genomic_DNA"/>
</dbReference>
<evidence type="ECO:0000256" key="2">
    <source>
        <dbReference type="ARBA" id="ARBA00023186"/>
    </source>
</evidence>
<comment type="similarity">
    <text evidence="1 3">Belongs to the GroES chaperonin family.</text>
</comment>
<dbReference type="Pfam" id="PF00166">
    <property type="entry name" value="Cpn10"/>
    <property type="match status" value="2"/>
</dbReference>
<dbReference type="InterPro" id="IPR020818">
    <property type="entry name" value="Chaperonin_GroES"/>
</dbReference>
<dbReference type="Gene3D" id="2.30.33.40">
    <property type="entry name" value="GroES chaperonin"/>
    <property type="match status" value="2"/>
</dbReference>
<dbReference type="InterPro" id="IPR018369">
    <property type="entry name" value="Chaprnonin_Cpn10_CS"/>
</dbReference>